<evidence type="ECO:0000313" key="2">
    <source>
        <dbReference type="EMBL" id="OSX55864.1"/>
    </source>
</evidence>
<dbReference type="RefSeq" id="XP_024332658.1">
    <property type="nucleotide sequence ID" value="XM_024481654.1"/>
</dbReference>
<dbReference type="EMBL" id="KZ110851">
    <property type="protein sequence ID" value="OSX55864.1"/>
    <property type="molecule type" value="Genomic_DNA"/>
</dbReference>
<keyword evidence="3" id="KW-1185">Reference proteome</keyword>
<evidence type="ECO:0000313" key="3">
    <source>
        <dbReference type="Proteomes" id="UP000194127"/>
    </source>
</evidence>
<dbReference type="GeneID" id="36326604"/>
<dbReference type="AlphaFoldDB" id="A0A1X6MHH0"/>
<evidence type="ECO:0000256" key="1">
    <source>
        <dbReference type="SAM" id="MobiDB-lite"/>
    </source>
</evidence>
<protein>
    <submittedName>
        <fullName evidence="2">Uncharacterized protein</fullName>
    </submittedName>
</protein>
<feature type="region of interest" description="Disordered" evidence="1">
    <location>
        <begin position="1"/>
        <end position="24"/>
    </location>
</feature>
<gene>
    <name evidence="2" type="ORF">POSPLADRAFT_1063401</name>
</gene>
<reference evidence="2 3" key="1">
    <citation type="submission" date="2017-04" db="EMBL/GenBank/DDBJ databases">
        <title>Genome Sequence of the Model Brown-Rot Fungus Postia placenta SB12.</title>
        <authorList>
            <consortium name="DOE Joint Genome Institute"/>
            <person name="Gaskell J."/>
            <person name="Kersten P."/>
            <person name="Larrondo L.F."/>
            <person name="Canessa P."/>
            <person name="Martinez D."/>
            <person name="Hibbett D."/>
            <person name="Schmoll M."/>
            <person name="Kubicek C.P."/>
            <person name="Martinez A.T."/>
            <person name="Yadav J."/>
            <person name="Master E."/>
            <person name="Magnuson J.K."/>
            <person name="James T."/>
            <person name="Yaver D."/>
            <person name="Berka R."/>
            <person name="Labutti K."/>
            <person name="Lipzen A."/>
            <person name="Aerts A."/>
            <person name="Barry K."/>
            <person name="Henrissat B."/>
            <person name="Blanchette R."/>
            <person name="Grigoriev I."/>
            <person name="Cullen D."/>
        </authorList>
    </citation>
    <scope>NUCLEOTIDE SEQUENCE [LARGE SCALE GENOMIC DNA]</scope>
    <source>
        <strain evidence="2 3">MAD-698-R-SB12</strain>
    </source>
</reference>
<name>A0A1X6MHH0_9APHY</name>
<dbReference type="Proteomes" id="UP000194127">
    <property type="component" value="Unassembled WGS sequence"/>
</dbReference>
<feature type="compositionally biased region" description="Polar residues" evidence="1">
    <location>
        <begin position="14"/>
        <end position="24"/>
    </location>
</feature>
<organism evidence="2 3">
    <name type="scientific">Postia placenta MAD-698-R-SB12</name>
    <dbReference type="NCBI Taxonomy" id="670580"/>
    <lineage>
        <taxon>Eukaryota</taxon>
        <taxon>Fungi</taxon>
        <taxon>Dikarya</taxon>
        <taxon>Basidiomycota</taxon>
        <taxon>Agaricomycotina</taxon>
        <taxon>Agaricomycetes</taxon>
        <taxon>Polyporales</taxon>
        <taxon>Adustoporiaceae</taxon>
        <taxon>Rhodonia</taxon>
    </lineage>
</organism>
<sequence length="353" mass="38224">MSAPGYRTQRWRQAPSSSERSATSRLASISVASIDVTARCSLPRGVRPVSQRAVTHRRTGVRSSIALTQTPELEWHGAASHLQALAAFAYGAPRTSSAPASCPLTSHAHGLRDPVAGTKIKCSAQAHIWMKPPVRGTPAEPVELPGNWLIKRPRTRTASARDVEQPWTHTFTYLYGCVARPTRFPPHALPASPAGCDAAAEVYRRTRSPAGLCDAGTLHRRAVWPPVPVRALAPSLCCANLTGLTRSCASMDPASHSLFARLAGPSSRAADARVSRRCLVKTVRKQLVYDLSTLALPPPAFTRANAFFSSQVSLQPTPHTRPHPHLLSTHALHRDIFTARSRCIISLPLRLVS</sequence>
<proteinExistence type="predicted"/>
<accession>A0A1X6MHH0</accession>